<accession>A0A4R8LQX1</accession>
<name>A0A4R8LQX1_9BURK</name>
<dbReference type="Pfam" id="PF02620">
    <property type="entry name" value="YceD"/>
    <property type="match status" value="1"/>
</dbReference>
<dbReference type="PANTHER" id="PTHR38099:SF1">
    <property type="entry name" value="LARGE RIBOSOMAL RNA SUBUNIT ACCUMULATION PROTEIN YCED"/>
    <property type="match status" value="1"/>
</dbReference>
<proteinExistence type="inferred from homology"/>
<feature type="compositionally biased region" description="Gly residues" evidence="6">
    <location>
        <begin position="216"/>
        <end position="225"/>
    </location>
</feature>
<comment type="similarity">
    <text evidence="2">Belongs to the DUF177 domain family.</text>
</comment>
<evidence type="ECO:0000256" key="3">
    <source>
        <dbReference type="ARBA" id="ARBA00015716"/>
    </source>
</evidence>
<protein>
    <recommendedName>
        <fullName evidence="3">Large ribosomal RNA subunit accumulation protein YceD</fullName>
    </recommendedName>
    <alternativeName>
        <fullName evidence="5">23S rRNA accumulation protein YceD</fullName>
    </alternativeName>
</protein>
<feature type="compositionally biased region" description="Basic and acidic residues" evidence="6">
    <location>
        <begin position="190"/>
        <end position="200"/>
    </location>
</feature>
<evidence type="ECO:0000256" key="2">
    <source>
        <dbReference type="ARBA" id="ARBA00010740"/>
    </source>
</evidence>
<dbReference type="PANTHER" id="PTHR38099">
    <property type="entry name" value="LARGE RIBOSOMAL RNA SUBUNIT ACCUMULATION PROTEIN YCED"/>
    <property type="match status" value="1"/>
</dbReference>
<evidence type="ECO:0000313" key="8">
    <source>
        <dbReference type="Proteomes" id="UP000295509"/>
    </source>
</evidence>
<sequence>MTHSSQEPGKPVGKSAAVDPRQLDLFEFARSGRQAAGVVRISQLPRMLNEVPAEVPADERDTAFTWQAEGSTQPELQDDGTEGPQPYLRLAIHGAAWLECQRCLAPYEQAFNVDAIYRIVGTEAEAEEFPLDEDEVDVIVGSRQFDLIELIEEELLLSLPVVPKHDVCPQVHESLVSGVSGEDAGEHEDADEHSSAEAEKPNPFAALQGLKSKGPDGSGGSGGQH</sequence>
<dbReference type="InterPro" id="IPR003772">
    <property type="entry name" value="YceD"/>
</dbReference>
<dbReference type="RefSeq" id="WP_134193079.1">
    <property type="nucleotide sequence ID" value="NZ_JBHLUW010000015.1"/>
</dbReference>
<dbReference type="AlphaFoldDB" id="A0A4R8LQX1"/>
<evidence type="ECO:0000256" key="5">
    <source>
        <dbReference type="ARBA" id="ARBA00031841"/>
    </source>
</evidence>
<dbReference type="EMBL" id="SORE01000012">
    <property type="protein sequence ID" value="TDY47764.1"/>
    <property type="molecule type" value="Genomic_DNA"/>
</dbReference>
<evidence type="ECO:0000256" key="1">
    <source>
        <dbReference type="ARBA" id="ARBA00002868"/>
    </source>
</evidence>
<evidence type="ECO:0000256" key="4">
    <source>
        <dbReference type="ARBA" id="ARBA00022517"/>
    </source>
</evidence>
<keyword evidence="8" id="KW-1185">Reference proteome</keyword>
<comment type="function">
    <text evidence="1">Plays a role in synthesis, processing and/or stability of 23S rRNA.</text>
</comment>
<dbReference type="GO" id="GO:0005829">
    <property type="term" value="C:cytosol"/>
    <property type="evidence" value="ECO:0007669"/>
    <property type="project" value="TreeGrafter"/>
</dbReference>
<organism evidence="7 8">
    <name type="scientific">Paraburkholderia rhizosphaerae</name>
    <dbReference type="NCBI Taxonomy" id="480658"/>
    <lineage>
        <taxon>Bacteria</taxon>
        <taxon>Pseudomonadati</taxon>
        <taxon>Pseudomonadota</taxon>
        <taxon>Betaproteobacteria</taxon>
        <taxon>Burkholderiales</taxon>
        <taxon>Burkholderiaceae</taxon>
        <taxon>Paraburkholderia</taxon>
    </lineage>
</organism>
<dbReference type="OrthoDB" id="5297600at2"/>
<dbReference type="InterPro" id="IPR039255">
    <property type="entry name" value="YceD_bac"/>
</dbReference>
<evidence type="ECO:0000256" key="6">
    <source>
        <dbReference type="SAM" id="MobiDB-lite"/>
    </source>
</evidence>
<keyword evidence="4" id="KW-0690">Ribosome biogenesis</keyword>
<gene>
    <name evidence="7" type="ORF">BX592_112155</name>
</gene>
<reference evidence="7 8" key="1">
    <citation type="submission" date="2019-03" db="EMBL/GenBank/DDBJ databases">
        <title>Genomic Encyclopedia of Type Strains, Phase III (KMG-III): the genomes of soil and plant-associated and newly described type strains.</title>
        <authorList>
            <person name="Whitman W."/>
        </authorList>
    </citation>
    <scope>NUCLEOTIDE SEQUENCE [LARGE SCALE GENOMIC DNA]</scope>
    <source>
        <strain evidence="7 8">LMG 29544</strain>
    </source>
</reference>
<dbReference type="GO" id="GO:0042254">
    <property type="term" value="P:ribosome biogenesis"/>
    <property type="evidence" value="ECO:0007669"/>
    <property type="project" value="UniProtKB-KW"/>
</dbReference>
<dbReference type="Proteomes" id="UP000295509">
    <property type="component" value="Unassembled WGS sequence"/>
</dbReference>
<feature type="region of interest" description="Disordered" evidence="6">
    <location>
        <begin position="178"/>
        <end position="225"/>
    </location>
</feature>
<evidence type="ECO:0000313" key="7">
    <source>
        <dbReference type="EMBL" id="TDY47764.1"/>
    </source>
</evidence>
<comment type="caution">
    <text evidence="7">The sequence shown here is derived from an EMBL/GenBank/DDBJ whole genome shotgun (WGS) entry which is preliminary data.</text>
</comment>